<comment type="caution">
    <text evidence="4">The sequence shown here is derived from an EMBL/GenBank/DDBJ whole genome shotgun (WGS) entry which is preliminary data.</text>
</comment>
<accession>A0A2S4Q0U9</accession>
<evidence type="ECO:0000313" key="4">
    <source>
        <dbReference type="EMBL" id="POS87877.1"/>
    </source>
</evidence>
<dbReference type="InterPro" id="IPR005613">
    <property type="entry name" value="AIP3_C"/>
</dbReference>
<proteinExistence type="predicted"/>
<keyword evidence="1 2" id="KW-0175">Coiled coil</keyword>
<dbReference type="Gene3D" id="1.20.58.1540">
    <property type="entry name" value="Actin interacting protein 3, C-terminal domain"/>
    <property type="match status" value="1"/>
</dbReference>
<dbReference type="PANTHER" id="PTHR22741:SF10">
    <property type="entry name" value="COILED-COIL DOMAIN-CONTAINING PROTEIN CG32809"/>
    <property type="match status" value="1"/>
</dbReference>
<dbReference type="Proteomes" id="UP000237438">
    <property type="component" value="Unassembled WGS sequence"/>
</dbReference>
<dbReference type="Pfam" id="PF23153">
    <property type="entry name" value="Aip3p_Bud6_N"/>
    <property type="match status" value="1"/>
</dbReference>
<feature type="non-terminal residue" evidence="4">
    <location>
        <position position="679"/>
    </location>
</feature>
<dbReference type="EMBL" id="PEDP01000058">
    <property type="protein sequence ID" value="POS87877.1"/>
    <property type="molecule type" value="Genomic_DNA"/>
</dbReference>
<evidence type="ECO:0000256" key="1">
    <source>
        <dbReference type="ARBA" id="ARBA00023054"/>
    </source>
</evidence>
<evidence type="ECO:0000259" key="3">
    <source>
        <dbReference type="SMART" id="SM00806"/>
    </source>
</evidence>
<reference evidence="4 5" key="1">
    <citation type="submission" date="2017-10" db="EMBL/GenBank/DDBJ databases">
        <title>Development of genomic resources for the powdery mildew, Erysiphe pulchra.</title>
        <authorList>
            <person name="Wadl P.A."/>
            <person name="Mack B.M."/>
            <person name="Moore G."/>
            <person name="Beltz S.B."/>
        </authorList>
    </citation>
    <scope>NUCLEOTIDE SEQUENCE [LARGE SCALE GENOMIC DNA]</scope>
    <source>
        <strain evidence="4">Cflorida</strain>
    </source>
</reference>
<name>A0A2S4Q0U9_9PEZI</name>
<dbReference type="GO" id="GO:0030010">
    <property type="term" value="P:establishment of cell polarity"/>
    <property type="evidence" value="ECO:0007669"/>
    <property type="project" value="TreeGrafter"/>
</dbReference>
<dbReference type="GO" id="GO:0051286">
    <property type="term" value="C:cell tip"/>
    <property type="evidence" value="ECO:0007669"/>
    <property type="project" value="TreeGrafter"/>
</dbReference>
<feature type="non-terminal residue" evidence="4">
    <location>
        <position position="1"/>
    </location>
</feature>
<dbReference type="GO" id="GO:0005737">
    <property type="term" value="C:cytoplasm"/>
    <property type="evidence" value="ECO:0007669"/>
    <property type="project" value="TreeGrafter"/>
</dbReference>
<dbReference type="OrthoDB" id="783096at2759"/>
<protein>
    <recommendedName>
        <fullName evidence="3">Actin interacting protein 3 C-terminal domain-containing protein</fullName>
    </recommendedName>
</protein>
<dbReference type="InterPro" id="IPR056279">
    <property type="entry name" value="Aip3p_Bud6_N"/>
</dbReference>
<dbReference type="InterPro" id="IPR022782">
    <property type="entry name" value="AIP3-like_C"/>
</dbReference>
<evidence type="ECO:0000313" key="5">
    <source>
        <dbReference type="Proteomes" id="UP000237438"/>
    </source>
</evidence>
<keyword evidence="5" id="KW-1185">Reference proteome</keyword>
<dbReference type="SMR" id="A0A2S4Q0U9"/>
<gene>
    <name evidence="4" type="ORF">EPUL_000575</name>
</gene>
<sequence length="679" mass="76545">PSQTYLTSKPALQPAPLSISKPNSIPIHPSFSQPISQPITPLISQPIFQIGKCITHICVAAKQLVETLKKWSQLQATNVQVSDIYVRIGNEFNLACRVFTAIDIDTSDIQKFLVLLRIVLETTLSQEPSIENLEKYLTRIQGTITNLLHWLKSKQQKIRHNRVGNIKSENLKQISTGSGIITSLGSFTVDNSAIKNDIQMKTEDRASTPTNHVVIYHNISTSFLRTAKNIQDQAPLVTTKEKNCPTLPPSQPVSLKNSFTAMKKNGNLSIQDSKRCLTLLNCYHRQASPTNFQSSKSNQIENLSSLEDKKQSLSSSPQPTEDLTLFLQYKTKVKKFLFSGSCSALTMAKLQQAFIEKFAWNTHHNGVDLPDIYIQDPKSGIRHELEDLSDIKDQSVLVLNVEALDEVKRQIDDGFCGMKKIMENIKSVVDDQQATIQRVSDRQQDTIEELFQIQKVISPMTRECNYRTTQKLNCTSFEADVKKSLNAVRKLSESLNATVSNKCLSEAANNRGRKCVDDGKKKINEECDKIVARVDDLQDTVNDLRKEKMELERVCNDQEDVNKIEDLIQELEDDVAKTSQPFALVEEETKERSKYPEAPKIAGRAISRGFSEISMGNSAVAKEDLLDEVRELLSYHEDRLEAIERAEKLRARELEAGNVSEFEDQGKLLKSGGYEKVKR</sequence>
<dbReference type="GO" id="GO:0005519">
    <property type="term" value="F:cytoskeletal regulatory protein binding"/>
    <property type="evidence" value="ECO:0007669"/>
    <property type="project" value="InterPro"/>
</dbReference>
<dbReference type="Pfam" id="PF03915">
    <property type="entry name" value="AIP3"/>
    <property type="match status" value="2"/>
</dbReference>
<dbReference type="AlphaFoldDB" id="A0A2S4Q0U9"/>
<dbReference type="SMART" id="SM00806">
    <property type="entry name" value="AIP3"/>
    <property type="match status" value="1"/>
</dbReference>
<feature type="domain" description="Actin interacting protein 3 C-terminal" evidence="3">
    <location>
        <begin position="326"/>
        <end position="679"/>
    </location>
</feature>
<dbReference type="STRING" id="225359.A0A2S4Q0U9"/>
<dbReference type="PANTHER" id="PTHR22741">
    <property type="entry name" value="P140CAP/SNIP-RELATED"/>
    <property type="match status" value="1"/>
</dbReference>
<evidence type="ECO:0000256" key="2">
    <source>
        <dbReference type="SAM" id="Coils"/>
    </source>
</evidence>
<dbReference type="InterPro" id="IPR051825">
    <property type="entry name" value="SRCIN1"/>
</dbReference>
<organism evidence="4 5">
    <name type="scientific">Erysiphe pulchra</name>
    <dbReference type="NCBI Taxonomy" id="225359"/>
    <lineage>
        <taxon>Eukaryota</taxon>
        <taxon>Fungi</taxon>
        <taxon>Dikarya</taxon>
        <taxon>Ascomycota</taxon>
        <taxon>Pezizomycotina</taxon>
        <taxon>Leotiomycetes</taxon>
        <taxon>Erysiphales</taxon>
        <taxon>Erysiphaceae</taxon>
        <taxon>Erysiphe</taxon>
    </lineage>
</organism>
<feature type="coiled-coil region" evidence="2">
    <location>
        <begin position="520"/>
        <end position="561"/>
    </location>
</feature>